<proteinExistence type="predicted"/>
<dbReference type="EMBL" id="JABWUV010000001">
    <property type="protein sequence ID" value="KAF6387743.1"/>
    <property type="molecule type" value="Genomic_DNA"/>
</dbReference>
<name>A0A7J8AMH0_MYOMY</name>
<dbReference type="Proteomes" id="UP000527355">
    <property type="component" value="Unassembled WGS sequence"/>
</dbReference>
<feature type="compositionally biased region" description="Polar residues" evidence="1">
    <location>
        <begin position="30"/>
        <end position="40"/>
    </location>
</feature>
<organism evidence="2 3">
    <name type="scientific">Myotis myotis</name>
    <name type="common">Greater mouse-eared bat</name>
    <name type="synonym">Vespertilio myotis</name>
    <dbReference type="NCBI Taxonomy" id="51298"/>
    <lineage>
        <taxon>Eukaryota</taxon>
        <taxon>Metazoa</taxon>
        <taxon>Chordata</taxon>
        <taxon>Craniata</taxon>
        <taxon>Vertebrata</taxon>
        <taxon>Euteleostomi</taxon>
        <taxon>Mammalia</taxon>
        <taxon>Eutheria</taxon>
        <taxon>Laurasiatheria</taxon>
        <taxon>Chiroptera</taxon>
        <taxon>Yangochiroptera</taxon>
        <taxon>Vespertilionidae</taxon>
        <taxon>Myotis</taxon>
    </lineage>
</organism>
<reference evidence="2 3" key="1">
    <citation type="journal article" date="2020" name="Nature">
        <title>Six reference-quality genomes reveal evolution of bat adaptations.</title>
        <authorList>
            <person name="Jebb D."/>
            <person name="Huang Z."/>
            <person name="Pippel M."/>
            <person name="Hughes G.M."/>
            <person name="Lavrichenko K."/>
            <person name="Devanna P."/>
            <person name="Winkler S."/>
            <person name="Jermiin L.S."/>
            <person name="Skirmuntt E.C."/>
            <person name="Katzourakis A."/>
            <person name="Burkitt-Gray L."/>
            <person name="Ray D.A."/>
            <person name="Sullivan K.A.M."/>
            <person name="Roscito J.G."/>
            <person name="Kirilenko B.M."/>
            <person name="Davalos L.M."/>
            <person name="Corthals A.P."/>
            <person name="Power M.L."/>
            <person name="Jones G."/>
            <person name="Ransome R.D."/>
            <person name="Dechmann D.K.N."/>
            <person name="Locatelli A.G."/>
            <person name="Puechmaille S.J."/>
            <person name="Fedrigo O."/>
            <person name="Jarvis E.D."/>
            <person name="Hiller M."/>
            <person name="Vernes S.C."/>
            <person name="Myers E.W."/>
            <person name="Teeling E.C."/>
        </authorList>
    </citation>
    <scope>NUCLEOTIDE SEQUENCE [LARGE SCALE GENOMIC DNA]</scope>
    <source>
        <strain evidence="2">MMyoMyo1</strain>
        <tissue evidence="2">Flight muscle</tissue>
    </source>
</reference>
<gene>
    <name evidence="2" type="ORF">mMyoMyo1_008181</name>
</gene>
<evidence type="ECO:0000313" key="3">
    <source>
        <dbReference type="Proteomes" id="UP000527355"/>
    </source>
</evidence>
<sequence length="146" mass="16243">MAASWEPKARETPNSLSFQQLSQDKHFLSTPISRGTSSNPEEMLMDSTDREMSISPRDQTPRESPLSYFPLSHLGPASASPAPPHPLHFILGKWQPLPLPPQVLSCNIYNRCVSSLKTTAWEKQRRVISQHSGNLSTGKDNHLLAS</sequence>
<keyword evidence="3" id="KW-1185">Reference proteome</keyword>
<evidence type="ECO:0000256" key="1">
    <source>
        <dbReference type="SAM" id="MobiDB-lite"/>
    </source>
</evidence>
<feature type="compositionally biased region" description="Polar residues" evidence="1">
    <location>
        <begin position="12"/>
        <end position="22"/>
    </location>
</feature>
<evidence type="ECO:0000313" key="2">
    <source>
        <dbReference type="EMBL" id="KAF6387743.1"/>
    </source>
</evidence>
<feature type="region of interest" description="Disordered" evidence="1">
    <location>
        <begin position="1"/>
        <end position="70"/>
    </location>
</feature>
<dbReference type="AlphaFoldDB" id="A0A7J8AMH0"/>
<comment type="caution">
    <text evidence="2">The sequence shown here is derived from an EMBL/GenBank/DDBJ whole genome shotgun (WGS) entry which is preliminary data.</text>
</comment>
<protein>
    <submittedName>
        <fullName evidence="2">Uncharacterized protein</fullName>
    </submittedName>
</protein>
<accession>A0A7J8AMH0</accession>